<keyword evidence="3" id="KW-0804">Transcription</keyword>
<dbReference type="InterPro" id="IPR050109">
    <property type="entry name" value="HTH-type_TetR-like_transc_reg"/>
</dbReference>
<reference evidence="7 8" key="1">
    <citation type="submission" date="2018-11" db="EMBL/GenBank/DDBJ databases">
        <title>YIM 102482-1 draft genome.</title>
        <authorList>
            <person name="Li G."/>
            <person name="Jiang Y."/>
        </authorList>
    </citation>
    <scope>NUCLEOTIDE SEQUENCE [LARGE SCALE GENOMIC DNA]</scope>
    <source>
        <strain evidence="7 8">YIM 102482-1</strain>
    </source>
</reference>
<dbReference type="PANTHER" id="PTHR30055:SF151">
    <property type="entry name" value="TRANSCRIPTIONAL REGULATORY PROTEIN"/>
    <property type="match status" value="1"/>
</dbReference>
<organism evidence="7 8">
    <name type="scientific">Gulosibacter macacae</name>
    <dbReference type="NCBI Taxonomy" id="2488791"/>
    <lineage>
        <taxon>Bacteria</taxon>
        <taxon>Bacillati</taxon>
        <taxon>Actinomycetota</taxon>
        <taxon>Actinomycetes</taxon>
        <taxon>Micrococcales</taxon>
        <taxon>Microbacteriaceae</taxon>
        <taxon>Gulosibacter</taxon>
    </lineage>
</organism>
<feature type="domain" description="HTH tetR-type" evidence="6">
    <location>
        <begin position="25"/>
        <end position="85"/>
    </location>
</feature>
<feature type="region of interest" description="Disordered" evidence="5">
    <location>
        <begin position="1"/>
        <end position="23"/>
    </location>
</feature>
<evidence type="ECO:0000256" key="5">
    <source>
        <dbReference type="SAM" id="MobiDB-lite"/>
    </source>
</evidence>
<evidence type="ECO:0000256" key="3">
    <source>
        <dbReference type="ARBA" id="ARBA00023163"/>
    </source>
</evidence>
<dbReference type="Gene3D" id="1.10.357.10">
    <property type="entry name" value="Tetracycline Repressor, domain 2"/>
    <property type="match status" value="1"/>
</dbReference>
<dbReference type="GO" id="GO:0000976">
    <property type="term" value="F:transcription cis-regulatory region binding"/>
    <property type="evidence" value="ECO:0007669"/>
    <property type="project" value="TreeGrafter"/>
</dbReference>
<dbReference type="EMBL" id="RQVS01000024">
    <property type="protein sequence ID" value="RRJ85617.1"/>
    <property type="molecule type" value="Genomic_DNA"/>
</dbReference>
<evidence type="ECO:0000256" key="1">
    <source>
        <dbReference type="ARBA" id="ARBA00023015"/>
    </source>
</evidence>
<dbReference type="PROSITE" id="PS50977">
    <property type="entry name" value="HTH_TETR_2"/>
    <property type="match status" value="1"/>
</dbReference>
<dbReference type="OrthoDB" id="329481at2"/>
<protein>
    <submittedName>
        <fullName evidence="7">TetR family transcriptional regulator</fullName>
    </submittedName>
</protein>
<evidence type="ECO:0000256" key="4">
    <source>
        <dbReference type="PROSITE-ProRule" id="PRU00335"/>
    </source>
</evidence>
<name>A0A3P3VTH4_9MICO</name>
<dbReference type="InterPro" id="IPR001647">
    <property type="entry name" value="HTH_TetR"/>
</dbReference>
<proteinExistence type="predicted"/>
<dbReference type="Pfam" id="PF00440">
    <property type="entry name" value="TetR_N"/>
    <property type="match status" value="1"/>
</dbReference>
<keyword evidence="2 4" id="KW-0238">DNA-binding</keyword>
<dbReference type="PRINTS" id="PR00455">
    <property type="entry name" value="HTHTETR"/>
</dbReference>
<gene>
    <name evidence="7" type="ORF">EG850_12690</name>
</gene>
<dbReference type="PANTHER" id="PTHR30055">
    <property type="entry name" value="HTH-TYPE TRANSCRIPTIONAL REGULATOR RUTR"/>
    <property type="match status" value="1"/>
</dbReference>
<evidence type="ECO:0000256" key="2">
    <source>
        <dbReference type="ARBA" id="ARBA00023125"/>
    </source>
</evidence>
<sequence>MRRARADGRPWQTRESAPPRAARNTLSREVVIDAALNFADAHGLAKLTVRALADDLGVGAMSLYHHVPNKDALLDALVDAVHEEMLLPSVEGD</sequence>
<dbReference type="AlphaFoldDB" id="A0A3P3VTH4"/>
<dbReference type="GO" id="GO:0003700">
    <property type="term" value="F:DNA-binding transcription factor activity"/>
    <property type="evidence" value="ECO:0007669"/>
    <property type="project" value="TreeGrafter"/>
</dbReference>
<dbReference type="SUPFAM" id="SSF46689">
    <property type="entry name" value="Homeodomain-like"/>
    <property type="match status" value="1"/>
</dbReference>
<feature type="DNA-binding region" description="H-T-H motif" evidence="4">
    <location>
        <begin position="48"/>
        <end position="67"/>
    </location>
</feature>
<keyword evidence="8" id="KW-1185">Reference proteome</keyword>
<comment type="caution">
    <text evidence="7">The sequence shown here is derived from an EMBL/GenBank/DDBJ whole genome shotgun (WGS) entry which is preliminary data.</text>
</comment>
<evidence type="ECO:0000313" key="8">
    <source>
        <dbReference type="Proteomes" id="UP000274391"/>
    </source>
</evidence>
<keyword evidence="1" id="KW-0805">Transcription regulation</keyword>
<accession>A0A3P3VTH4</accession>
<evidence type="ECO:0000259" key="6">
    <source>
        <dbReference type="PROSITE" id="PS50977"/>
    </source>
</evidence>
<dbReference type="InterPro" id="IPR009057">
    <property type="entry name" value="Homeodomain-like_sf"/>
</dbReference>
<dbReference type="Proteomes" id="UP000274391">
    <property type="component" value="Unassembled WGS sequence"/>
</dbReference>
<evidence type="ECO:0000313" key="7">
    <source>
        <dbReference type="EMBL" id="RRJ85617.1"/>
    </source>
</evidence>